<dbReference type="KEGG" id="ppla:BBI15_14935"/>
<evidence type="ECO:0000313" key="2">
    <source>
        <dbReference type="Proteomes" id="UP000092650"/>
    </source>
</evidence>
<organism evidence="1 2">
    <name type="scientific">Planococcus plakortidis</name>
    <dbReference type="NCBI Taxonomy" id="1038856"/>
    <lineage>
        <taxon>Bacteria</taxon>
        <taxon>Bacillati</taxon>
        <taxon>Bacillota</taxon>
        <taxon>Bacilli</taxon>
        <taxon>Bacillales</taxon>
        <taxon>Caryophanaceae</taxon>
        <taxon>Planococcus</taxon>
    </lineage>
</organism>
<name>A0A1C7ECA5_9BACL</name>
<accession>A0A1C7ECA5</accession>
<dbReference type="EMBL" id="CP016539">
    <property type="protein sequence ID" value="ANU21379.1"/>
    <property type="molecule type" value="Genomic_DNA"/>
</dbReference>
<dbReference type="RefSeq" id="WP_068872185.1">
    <property type="nucleotide sequence ID" value="NZ_CP016539.2"/>
</dbReference>
<sequence>MWNEADYLWNKKFICGKEKFVCGMNQFICGIKILSYFIDWVFAAPAFYWWCVDKDREKSLAGTRRQECWCLDQKFDWWIRTN</sequence>
<proteinExistence type="predicted"/>
<keyword evidence="2" id="KW-1185">Reference proteome</keyword>
<dbReference type="Proteomes" id="UP000092650">
    <property type="component" value="Chromosome"/>
</dbReference>
<reference evidence="1" key="1">
    <citation type="submission" date="2016-10" db="EMBL/GenBank/DDBJ databases">
        <authorList>
            <person name="See-Too W.S."/>
        </authorList>
    </citation>
    <scope>NUCLEOTIDE SEQUENCE [LARGE SCALE GENOMIC DNA]</scope>
    <source>
        <strain evidence="1">DSM 23997</strain>
    </source>
</reference>
<evidence type="ECO:0000313" key="1">
    <source>
        <dbReference type="EMBL" id="ANU21379.1"/>
    </source>
</evidence>
<protein>
    <submittedName>
        <fullName evidence="1">Uncharacterized protein</fullName>
    </submittedName>
</protein>
<dbReference type="STRING" id="1038856.BBI15_14935"/>
<dbReference type="AlphaFoldDB" id="A0A1C7ECA5"/>
<gene>
    <name evidence="1" type="ORF">BBI15_14935</name>
</gene>